<feature type="compositionally biased region" description="Pro residues" evidence="1">
    <location>
        <begin position="141"/>
        <end position="157"/>
    </location>
</feature>
<protein>
    <recommendedName>
        <fullName evidence="4">PE domain-containing protein</fullName>
    </recommendedName>
</protein>
<reference evidence="2 3" key="1">
    <citation type="submission" date="2014-08" db="EMBL/GenBank/DDBJ databases">
        <title>Complete genome sequence of Corynebacterium aquilae S-613T(T) (=DSM 44791(T)), isolated from the choana of a healthy golden eagle.</title>
        <authorList>
            <person name="Ruckert C."/>
            <person name="Albersmeier A."/>
            <person name="Winkler A."/>
            <person name="Kalinowski J."/>
        </authorList>
    </citation>
    <scope>NUCLEOTIDE SEQUENCE [LARGE SCALE GENOMIC DNA]</scope>
    <source>
        <strain evidence="2 3">S-613</strain>
    </source>
</reference>
<accession>A0A1L7CE87</accession>
<organism evidence="2 3">
    <name type="scientific">Corynebacterium aquilae DSM 44791</name>
    <dbReference type="NCBI Taxonomy" id="1431546"/>
    <lineage>
        <taxon>Bacteria</taxon>
        <taxon>Bacillati</taxon>
        <taxon>Actinomycetota</taxon>
        <taxon>Actinomycetes</taxon>
        <taxon>Mycobacteriales</taxon>
        <taxon>Corynebacteriaceae</taxon>
        <taxon>Corynebacterium</taxon>
    </lineage>
</organism>
<dbReference type="EMBL" id="CP009245">
    <property type="protein sequence ID" value="APT84138.1"/>
    <property type="molecule type" value="Genomic_DNA"/>
</dbReference>
<evidence type="ECO:0008006" key="4">
    <source>
        <dbReference type="Google" id="ProtNLM"/>
    </source>
</evidence>
<proteinExistence type="predicted"/>
<evidence type="ECO:0000313" key="2">
    <source>
        <dbReference type="EMBL" id="APT84138.1"/>
    </source>
</evidence>
<feature type="region of interest" description="Disordered" evidence="1">
    <location>
        <begin position="132"/>
        <end position="165"/>
    </location>
</feature>
<dbReference type="Proteomes" id="UP000185478">
    <property type="component" value="Chromosome"/>
</dbReference>
<dbReference type="KEGG" id="caqu:CAQU_02590"/>
<sequence>MRVTRPQAPAEPKPPPPRVKPGMNHTPSPHLHTAHQQLNIDIDHARRLASALSDAAHTLRPPVVISTVDAAAASARDFLSALERAVTAVDTRTIALRHYTQALATIAHATIDAYERTDEHLCTQLGSQLGGQLSGQLGTLDPPPATPAAAPPTPPPASDGEKATA</sequence>
<feature type="region of interest" description="Disordered" evidence="1">
    <location>
        <begin position="1"/>
        <end position="31"/>
    </location>
</feature>
<dbReference type="AlphaFoldDB" id="A0A1L7CE87"/>
<gene>
    <name evidence="2" type="ORF">CAQU_02590</name>
</gene>
<feature type="compositionally biased region" description="Pro residues" evidence="1">
    <location>
        <begin position="9"/>
        <end position="19"/>
    </location>
</feature>
<evidence type="ECO:0000313" key="3">
    <source>
        <dbReference type="Proteomes" id="UP000185478"/>
    </source>
</evidence>
<name>A0A1L7CE87_9CORY</name>
<keyword evidence="3" id="KW-1185">Reference proteome</keyword>
<evidence type="ECO:0000256" key="1">
    <source>
        <dbReference type="SAM" id="MobiDB-lite"/>
    </source>
</evidence>